<dbReference type="AlphaFoldDB" id="A0A8T0GZV9"/>
<keyword evidence="1" id="KW-0175">Coiled coil</keyword>
<evidence type="ECO:0000256" key="2">
    <source>
        <dbReference type="SAM" id="MobiDB-lite"/>
    </source>
</evidence>
<name>A0A8T0GZV9_CERPU</name>
<sequence>MAEPGASALSSGVVEENDASLERSNSESRDTEVKVTAADDSVAEAVSAGGNEVAVVTSLRDAANMGAKEMSVDESHRSEAVTPSQAPKPVVPKGLKESRAELLERVQSLKKDLENWRGKLDTQVKSYREELGELRSSLNFEVEQLRVEFQDLRNTLKQQREVTSTKLAKLDEPSDTPSKSNLPLPTVAVGAEE</sequence>
<feature type="region of interest" description="Disordered" evidence="2">
    <location>
        <begin position="162"/>
        <end position="193"/>
    </location>
</feature>
<feature type="compositionally biased region" description="Basic and acidic residues" evidence="2">
    <location>
        <begin position="70"/>
        <end position="79"/>
    </location>
</feature>
<reference evidence="3" key="1">
    <citation type="submission" date="2020-06" db="EMBL/GenBank/DDBJ databases">
        <title>WGS assembly of Ceratodon purpureus strain R40.</title>
        <authorList>
            <person name="Carey S.B."/>
            <person name="Jenkins J."/>
            <person name="Shu S."/>
            <person name="Lovell J.T."/>
            <person name="Sreedasyam A."/>
            <person name="Maumus F."/>
            <person name="Tiley G.P."/>
            <person name="Fernandez-Pozo N."/>
            <person name="Barry K."/>
            <person name="Chen C."/>
            <person name="Wang M."/>
            <person name="Lipzen A."/>
            <person name="Daum C."/>
            <person name="Saski C.A."/>
            <person name="Payton A.C."/>
            <person name="Mcbreen J.C."/>
            <person name="Conrad R.E."/>
            <person name="Kollar L.M."/>
            <person name="Olsson S."/>
            <person name="Huttunen S."/>
            <person name="Landis J.B."/>
            <person name="Wickett N.J."/>
            <person name="Johnson M.G."/>
            <person name="Rensing S.A."/>
            <person name="Grimwood J."/>
            <person name="Schmutz J."/>
            <person name="Mcdaniel S.F."/>
        </authorList>
    </citation>
    <scope>NUCLEOTIDE SEQUENCE</scope>
    <source>
        <strain evidence="3">R40</strain>
    </source>
</reference>
<feature type="region of interest" description="Disordered" evidence="2">
    <location>
        <begin position="66"/>
        <end position="94"/>
    </location>
</feature>
<organism evidence="3 4">
    <name type="scientific">Ceratodon purpureus</name>
    <name type="common">Fire moss</name>
    <name type="synonym">Dicranum purpureum</name>
    <dbReference type="NCBI Taxonomy" id="3225"/>
    <lineage>
        <taxon>Eukaryota</taxon>
        <taxon>Viridiplantae</taxon>
        <taxon>Streptophyta</taxon>
        <taxon>Embryophyta</taxon>
        <taxon>Bryophyta</taxon>
        <taxon>Bryophytina</taxon>
        <taxon>Bryopsida</taxon>
        <taxon>Dicranidae</taxon>
        <taxon>Pseudoditrichales</taxon>
        <taxon>Ditrichaceae</taxon>
        <taxon>Ceratodon</taxon>
    </lineage>
</organism>
<dbReference type="EMBL" id="CM026429">
    <property type="protein sequence ID" value="KAG0564087.1"/>
    <property type="molecule type" value="Genomic_DNA"/>
</dbReference>
<proteinExistence type="predicted"/>
<protein>
    <submittedName>
        <fullName evidence="3">Uncharacterized protein</fullName>
    </submittedName>
</protein>
<feature type="coiled-coil region" evidence="1">
    <location>
        <begin position="99"/>
        <end position="162"/>
    </location>
</feature>
<comment type="caution">
    <text evidence="3">The sequence shown here is derived from an EMBL/GenBank/DDBJ whole genome shotgun (WGS) entry which is preliminary data.</text>
</comment>
<dbReference type="PANTHER" id="PTHR34681">
    <property type="entry name" value="UVEAL AUTOANTIGEN WITH COILED-COIL/ANKYRIN"/>
    <property type="match status" value="1"/>
</dbReference>
<evidence type="ECO:0000313" key="4">
    <source>
        <dbReference type="Proteomes" id="UP000822688"/>
    </source>
</evidence>
<gene>
    <name evidence="3" type="ORF">KC19_8G081600</name>
</gene>
<dbReference type="PANTHER" id="PTHR34681:SF2">
    <property type="entry name" value="UVEAL AUTOANTIGEN WITH COILED-COIL_ANKYRIN"/>
    <property type="match status" value="1"/>
</dbReference>
<keyword evidence="4" id="KW-1185">Reference proteome</keyword>
<feature type="region of interest" description="Disordered" evidence="2">
    <location>
        <begin position="1"/>
        <end position="35"/>
    </location>
</feature>
<accession>A0A8T0GZV9</accession>
<dbReference type="Proteomes" id="UP000822688">
    <property type="component" value="Chromosome 8"/>
</dbReference>
<evidence type="ECO:0000256" key="1">
    <source>
        <dbReference type="SAM" id="Coils"/>
    </source>
</evidence>
<evidence type="ECO:0000313" key="3">
    <source>
        <dbReference type="EMBL" id="KAG0564087.1"/>
    </source>
</evidence>
<feature type="compositionally biased region" description="Basic and acidic residues" evidence="2">
    <location>
        <begin position="20"/>
        <end position="33"/>
    </location>
</feature>